<dbReference type="PRINTS" id="PR01036">
    <property type="entry name" value="TCRTETB"/>
</dbReference>
<keyword evidence="5 6" id="KW-0472">Membrane</keyword>
<feature type="transmembrane region" description="Helical" evidence="6">
    <location>
        <begin position="394"/>
        <end position="413"/>
    </location>
</feature>
<reference evidence="9" key="1">
    <citation type="journal article" date="2013" name="Stand. Genomic Sci.">
        <title>Complete genome sequence of Desulfocapsa sulfexigens, a marine deltaproteobacterium specialized in disproportionating inorganic sulfur compounds.</title>
        <authorList>
            <person name="Finster K.W."/>
            <person name="Kjeldsen K.U."/>
            <person name="Kube M."/>
            <person name="Reinhardt R."/>
            <person name="Mussmann M."/>
            <person name="Amann R."/>
            <person name="Schreiber L."/>
        </authorList>
    </citation>
    <scope>NUCLEOTIDE SEQUENCE [LARGE SCALE GENOMIC DNA]</scope>
    <source>
        <strain evidence="9">DSM 10523 / SB164P1</strain>
    </source>
</reference>
<evidence type="ECO:0000256" key="3">
    <source>
        <dbReference type="ARBA" id="ARBA00022692"/>
    </source>
</evidence>
<dbReference type="InterPro" id="IPR011701">
    <property type="entry name" value="MFS"/>
</dbReference>
<name>M1P7A8_DESSD</name>
<accession>M1P7A8</accession>
<dbReference type="PANTHER" id="PTHR42718">
    <property type="entry name" value="MAJOR FACILITATOR SUPERFAMILY MULTIDRUG TRANSPORTER MFSC"/>
    <property type="match status" value="1"/>
</dbReference>
<keyword evidence="3 6" id="KW-0812">Transmembrane</keyword>
<protein>
    <submittedName>
        <fullName evidence="8">Arabinose efflux permease family protein</fullName>
    </submittedName>
</protein>
<evidence type="ECO:0000256" key="5">
    <source>
        <dbReference type="ARBA" id="ARBA00023136"/>
    </source>
</evidence>
<keyword evidence="2" id="KW-0813">Transport</keyword>
<dbReference type="PATRIC" id="fig|1167006.5.peg.1127"/>
<keyword evidence="4 6" id="KW-1133">Transmembrane helix</keyword>
<evidence type="ECO:0000256" key="1">
    <source>
        <dbReference type="ARBA" id="ARBA00004141"/>
    </source>
</evidence>
<feature type="domain" description="Major facilitator superfamily (MFS) profile" evidence="7">
    <location>
        <begin position="9"/>
        <end position="455"/>
    </location>
</feature>
<dbReference type="InterPro" id="IPR036259">
    <property type="entry name" value="MFS_trans_sf"/>
</dbReference>
<dbReference type="EMBL" id="CP003985">
    <property type="protein sequence ID" value="AGF77577.1"/>
    <property type="molecule type" value="Genomic_DNA"/>
</dbReference>
<dbReference type="SUPFAM" id="SSF103473">
    <property type="entry name" value="MFS general substrate transporter"/>
    <property type="match status" value="1"/>
</dbReference>
<gene>
    <name evidence="8" type="ordered locus">UWK_01005</name>
</gene>
<evidence type="ECO:0000313" key="8">
    <source>
        <dbReference type="EMBL" id="AGF77577.1"/>
    </source>
</evidence>
<evidence type="ECO:0000259" key="7">
    <source>
        <dbReference type="PROSITE" id="PS50850"/>
    </source>
</evidence>
<feature type="transmembrane region" description="Helical" evidence="6">
    <location>
        <begin position="132"/>
        <end position="152"/>
    </location>
</feature>
<feature type="transmembrane region" description="Helical" evidence="6">
    <location>
        <begin position="348"/>
        <end position="365"/>
    </location>
</feature>
<evidence type="ECO:0000313" key="9">
    <source>
        <dbReference type="Proteomes" id="UP000011721"/>
    </source>
</evidence>
<dbReference type="AlphaFoldDB" id="M1P7A8"/>
<sequence length="461" mass="50119">MESKEQKTTLAVATVTAFMAPFMISSTNVALPVIGNDFHVNAVLLGWVATSYLLATAVFLLPAGKYADLHGRRKIFMIGIALFTLGALGGMAANGIVFFIATRVLQGMGAAMFLTTGMAILTATYPPQRRGWAIGILVTAVYVGLATGPFIGGMLTSFWGWRSIFLVIFALGLCSFGVTLRFLPGKWRPADEPFDSVGSLIYGISILLWVYGGTRVPSTSGWWLFGLGWGGLILFYYLQRRRQEPVFDVTLFEKNRIFLFSSLAALIHYAATFAITFQISLYLQYVKGLSPKAAGTVLMVQPIMMALFAAKAGSLSDRIEVRLLASLGMGITVCCLIGFVFLGRETPIWFVAGILAILGFGFALFSSPNMSAIMGAVEPRQYGLASGCVATMRLLGQVGSMTIATTFLAFFVGSEQISELHNEQFLLSMKNCFVFFSVLCLVGLVFSLMRKRKEKGKEEGL</sequence>
<dbReference type="KEGG" id="dsf:UWK_01005"/>
<feature type="transmembrane region" description="Helical" evidence="6">
    <location>
        <begin position="164"/>
        <end position="184"/>
    </location>
</feature>
<dbReference type="Pfam" id="PF07690">
    <property type="entry name" value="MFS_1"/>
    <property type="match status" value="1"/>
</dbReference>
<feature type="transmembrane region" description="Helical" evidence="6">
    <location>
        <begin position="425"/>
        <end position="448"/>
    </location>
</feature>
<feature type="transmembrane region" description="Helical" evidence="6">
    <location>
        <begin position="322"/>
        <end position="342"/>
    </location>
</feature>
<dbReference type="Proteomes" id="UP000011721">
    <property type="component" value="Chromosome"/>
</dbReference>
<dbReference type="CDD" id="cd17321">
    <property type="entry name" value="MFS_MMR_MDR_like"/>
    <property type="match status" value="1"/>
</dbReference>
<feature type="transmembrane region" description="Helical" evidence="6">
    <location>
        <begin position="75"/>
        <end position="101"/>
    </location>
</feature>
<dbReference type="OrthoDB" id="9812221at2"/>
<keyword evidence="9" id="KW-1185">Reference proteome</keyword>
<organism evidence="8 9">
    <name type="scientific">Desulfocapsa sulfexigens (strain DSM 10523 / SB164P1)</name>
    <dbReference type="NCBI Taxonomy" id="1167006"/>
    <lineage>
        <taxon>Bacteria</taxon>
        <taxon>Pseudomonadati</taxon>
        <taxon>Thermodesulfobacteriota</taxon>
        <taxon>Desulfobulbia</taxon>
        <taxon>Desulfobulbales</taxon>
        <taxon>Desulfocapsaceae</taxon>
        <taxon>Desulfocapsa</taxon>
    </lineage>
</organism>
<feature type="transmembrane region" description="Helical" evidence="6">
    <location>
        <begin position="196"/>
        <end position="214"/>
    </location>
</feature>
<dbReference type="InterPro" id="IPR020846">
    <property type="entry name" value="MFS_dom"/>
</dbReference>
<dbReference type="GO" id="GO:0022857">
    <property type="term" value="F:transmembrane transporter activity"/>
    <property type="evidence" value="ECO:0007669"/>
    <property type="project" value="InterPro"/>
</dbReference>
<feature type="transmembrane region" description="Helical" evidence="6">
    <location>
        <begin position="40"/>
        <end position="63"/>
    </location>
</feature>
<feature type="transmembrane region" description="Helical" evidence="6">
    <location>
        <begin position="107"/>
        <end position="125"/>
    </location>
</feature>
<feature type="transmembrane region" description="Helical" evidence="6">
    <location>
        <begin position="220"/>
        <end position="238"/>
    </location>
</feature>
<dbReference type="FunFam" id="1.20.1250.20:FF:000503">
    <property type="entry name" value="Drug resistance transporter, EmrB/QacA subfamily"/>
    <property type="match status" value="1"/>
</dbReference>
<feature type="transmembrane region" description="Helical" evidence="6">
    <location>
        <begin position="293"/>
        <end position="310"/>
    </location>
</feature>
<dbReference type="RefSeq" id="WP_015403273.1">
    <property type="nucleotide sequence ID" value="NC_020304.1"/>
</dbReference>
<dbReference type="Gene3D" id="1.20.1720.10">
    <property type="entry name" value="Multidrug resistance protein D"/>
    <property type="match status" value="1"/>
</dbReference>
<dbReference type="STRING" id="1167006.UWK_01005"/>
<comment type="subcellular location">
    <subcellularLocation>
        <location evidence="1">Membrane</location>
        <topology evidence="1">Multi-pass membrane protein</topology>
    </subcellularLocation>
</comment>
<proteinExistence type="predicted"/>
<evidence type="ECO:0000256" key="6">
    <source>
        <dbReference type="SAM" id="Phobius"/>
    </source>
</evidence>
<dbReference type="GO" id="GO:0016020">
    <property type="term" value="C:membrane"/>
    <property type="evidence" value="ECO:0007669"/>
    <property type="project" value="UniProtKB-SubCell"/>
</dbReference>
<evidence type="ECO:0000256" key="2">
    <source>
        <dbReference type="ARBA" id="ARBA00022448"/>
    </source>
</evidence>
<dbReference type="eggNOG" id="COG2814">
    <property type="taxonomic scope" value="Bacteria"/>
</dbReference>
<dbReference type="PROSITE" id="PS50850">
    <property type="entry name" value="MFS"/>
    <property type="match status" value="1"/>
</dbReference>
<evidence type="ECO:0000256" key="4">
    <source>
        <dbReference type="ARBA" id="ARBA00022989"/>
    </source>
</evidence>
<dbReference type="HOGENOM" id="CLU_000960_28_3_7"/>
<feature type="transmembrane region" description="Helical" evidence="6">
    <location>
        <begin position="258"/>
        <end position="281"/>
    </location>
</feature>
<dbReference type="PANTHER" id="PTHR42718:SF9">
    <property type="entry name" value="MAJOR FACILITATOR SUPERFAMILY MULTIDRUG TRANSPORTER MFSC"/>
    <property type="match status" value="1"/>
</dbReference>
<dbReference type="Gene3D" id="1.20.1250.20">
    <property type="entry name" value="MFS general substrate transporter like domains"/>
    <property type="match status" value="1"/>
</dbReference>